<dbReference type="Proteomes" id="UP000037997">
    <property type="component" value="Unassembled WGS sequence"/>
</dbReference>
<protein>
    <submittedName>
        <fullName evidence="1">Uncharacterized protein</fullName>
    </submittedName>
</protein>
<dbReference type="PATRIC" id="fig|35818.11.peg.133"/>
<accession>A0A0N1EBC8</accession>
<name>A0A0N1EBC8_9HELI</name>
<gene>
    <name evidence="1" type="ORF">HPU229334_00675</name>
</gene>
<dbReference type="EMBL" id="JNOC01000114">
    <property type="protein sequence ID" value="KPH54548.1"/>
    <property type="molecule type" value="Genomic_DNA"/>
</dbReference>
<sequence length="116" mass="13793">MEYIAKEGSRFHNYSANEIRKKQEKAGVLEYYTLKESHTQIEVVWENSFIAKLDKYLVNPIALNKSEQRAIKEWLDHQDKYYNKKFGSTEHFENINESLDLLFCKTTKELIQEGVK</sequence>
<evidence type="ECO:0000313" key="2">
    <source>
        <dbReference type="Proteomes" id="UP000037997"/>
    </source>
</evidence>
<organism evidence="1 2">
    <name type="scientific">Helicobacter pullorum</name>
    <dbReference type="NCBI Taxonomy" id="35818"/>
    <lineage>
        <taxon>Bacteria</taxon>
        <taxon>Pseudomonadati</taxon>
        <taxon>Campylobacterota</taxon>
        <taxon>Epsilonproteobacteria</taxon>
        <taxon>Campylobacterales</taxon>
        <taxon>Helicobacteraceae</taxon>
        <taxon>Helicobacter</taxon>
    </lineage>
</organism>
<reference evidence="1 2" key="1">
    <citation type="submission" date="2014-06" db="EMBL/GenBank/DDBJ databases">
        <title>Helicobacter pullorum isolates in fresh chicken meat - phenotypic and genotypic features.</title>
        <authorList>
            <person name="Borges V."/>
            <person name="Santos A."/>
            <person name="Correia C.B."/>
            <person name="Saraiva M."/>
            <person name="Menard A."/>
            <person name="Vieira L."/>
            <person name="Sampaio D.A."/>
            <person name="Gomes J.P."/>
            <person name="Oleastro M."/>
        </authorList>
    </citation>
    <scope>NUCLEOTIDE SEQUENCE [LARGE SCALE GENOMIC DNA]</scope>
    <source>
        <strain evidence="1 2">229334/12</strain>
    </source>
</reference>
<comment type="caution">
    <text evidence="1">The sequence shown here is derived from an EMBL/GenBank/DDBJ whole genome shotgun (WGS) entry which is preliminary data.</text>
</comment>
<dbReference type="RefSeq" id="WP_054198752.1">
    <property type="nucleotide sequence ID" value="NZ_JNOC01000114.1"/>
</dbReference>
<evidence type="ECO:0000313" key="1">
    <source>
        <dbReference type="EMBL" id="KPH54548.1"/>
    </source>
</evidence>
<proteinExistence type="predicted"/>
<dbReference type="AlphaFoldDB" id="A0A0N1EBC8"/>